<sequence>MHPPVDSHACQNGPDSFQQGQAITAAAPMPPPEPSTMLGHNQEPERSNCSGTVESRAEKSVGHVQMREINCQQYSSEMLSTVKWALIANETSETASWKPWSFHPGFIIVVIVGLHIAQISLVGLVLSKYKAKDGAFFVFGDEASAYFAWRFLPVMSAVLLGFLWGIVDSDVRRLEPFYQMNQPHGATVEDSLSLDYLSLICLVAPLVALSRRHYCVGLSSTLYLLALVVLPIAHDNMWEIEYNGNFRVVVNLAVVCAVLSLTSVMVVLAAILLFTLRTRRYGLSTDPGGLSGLASLIYNSNILPVFQHITVYQTQAHIDKELQNRRFQLRHTMVTREAGSSPVLVTRITSDVAREPNTNMTPASSPLQPDTTFQQSRWEAHPWVLWGRFLVLTELLFLGPYIAFQVAGYQAEFSSKVWSPKVIRILAMFSCTMTTALWTATDEGVRLIEPWRQLATDRPNMSRTNAIIADYDSMNPLSRIFSGSPIVAWISFGSLISQIFIVLCPALLDSIWKIAYTSLDSDVPETLQASTKVLGYASYPFAIMDFIIWVSLFSRRTPVVPRKPLTLSSKILYMCRSRKLLGDVHEATAKTVEQRAKNLRAQNREYRFGWFSVVGETGQLQLGVEREPVQLPYSYGHVHI</sequence>
<dbReference type="PANTHER" id="PTHR37544">
    <property type="entry name" value="SPRAY-RELATED"/>
    <property type="match status" value="1"/>
</dbReference>
<evidence type="ECO:0000256" key="2">
    <source>
        <dbReference type="SAM" id="Phobius"/>
    </source>
</evidence>
<dbReference type="EMBL" id="JAGHQL010000093">
    <property type="protein sequence ID" value="KAH0538892.1"/>
    <property type="molecule type" value="Genomic_DNA"/>
</dbReference>
<feature type="transmembrane region" description="Helical" evidence="2">
    <location>
        <begin position="422"/>
        <end position="440"/>
    </location>
</feature>
<protein>
    <recommendedName>
        <fullName evidence="5">Transmembrane protein</fullName>
    </recommendedName>
</protein>
<evidence type="ECO:0000313" key="3">
    <source>
        <dbReference type="EMBL" id="KAH0538892.1"/>
    </source>
</evidence>
<dbReference type="Pfam" id="PF11915">
    <property type="entry name" value="DUF3433"/>
    <property type="match status" value="2"/>
</dbReference>
<feature type="transmembrane region" description="Helical" evidence="2">
    <location>
        <begin position="533"/>
        <end position="553"/>
    </location>
</feature>
<keyword evidence="4" id="KW-1185">Reference proteome</keyword>
<dbReference type="OrthoDB" id="3248909at2759"/>
<feature type="transmembrane region" description="Helical" evidence="2">
    <location>
        <begin position="106"/>
        <end position="126"/>
    </location>
</feature>
<feature type="region of interest" description="Disordered" evidence="1">
    <location>
        <begin position="22"/>
        <end position="60"/>
    </location>
</feature>
<evidence type="ECO:0000313" key="4">
    <source>
        <dbReference type="Proteomes" id="UP000698800"/>
    </source>
</evidence>
<feature type="transmembrane region" description="Helical" evidence="2">
    <location>
        <begin position="216"/>
        <end position="234"/>
    </location>
</feature>
<feature type="transmembrane region" description="Helical" evidence="2">
    <location>
        <begin position="192"/>
        <end position="209"/>
    </location>
</feature>
<accession>A0A9P8L2M2</accession>
<comment type="caution">
    <text evidence="3">The sequence shown here is derived from an EMBL/GenBank/DDBJ whole genome shotgun (WGS) entry which is preliminary data.</text>
</comment>
<dbReference type="PANTHER" id="PTHR37544:SF3">
    <property type="entry name" value="SPRAY"/>
    <property type="match status" value="1"/>
</dbReference>
<keyword evidence="2" id="KW-0472">Membrane</keyword>
<evidence type="ECO:0008006" key="5">
    <source>
        <dbReference type="Google" id="ProtNLM"/>
    </source>
</evidence>
<evidence type="ECO:0000256" key="1">
    <source>
        <dbReference type="SAM" id="MobiDB-lite"/>
    </source>
</evidence>
<gene>
    <name evidence="3" type="ORF">FGG08_004548</name>
</gene>
<dbReference type="Proteomes" id="UP000698800">
    <property type="component" value="Unassembled WGS sequence"/>
</dbReference>
<keyword evidence="2" id="KW-0812">Transmembrane</keyword>
<reference evidence="3" key="1">
    <citation type="submission" date="2021-03" db="EMBL/GenBank/DDBJ databases">
        <title>Comparative genomics and phylogenomic investigation of the class Geoglossomycetes provide insights into ecological specialization and systematics.</title>
        <authorList>
            <person name="Melie T."/>
            <person name="Pirro S."/>
            <person name="Miller A.N."/>
            <person name="Quandt A."/>
        </authorList>
    </citation>
    <scope>NUCLEOTIDE SEQUENCE</scope>
    <source>
        <strain evidence="3">GBOQ0MN5Z8</strain>
    </source>
</reference>
<dbReference type="InterPro" id="IPR021840">
    <property type="entry name" value="DUF3433"/>
</dbReference>
<feature type="transmembrane region" description="Helical" evidence="2">
    <location>
        <begin position="246"/>
        <end position="274"/>
    </location>
</feature>
<keyword evidence="2" id="KW-1133">Transmembrane helix</keyword>
<proteinExistence type="predicted"/>
<organism evidence="3 4">
    <name type="scientific">Glutinoglossum americanum</name>
    <dbReference type="NCBI Taxonomy" id="1670608"/>
    <lineage>
        <taxon>Eukaryota</taxon>
        <taxon>Fungi</taxon>
        <taxon>Dikarya</taxon>
        <taxon>Ascomycota</taxon>
        <taxon>Pezizomycotina</taxon>
        <taxon>Geoglossomycetes</taxon>
        <taxon>Geoglossales</taxon>
        <taxon>Geoglossaceae</taxon>
        <taxon>Glutinoglossum</taxon>
    </lineage>
</organism>
<feature type="transmembrane region" description="Helical" evidence="2">
    <location>
        <begin position="383"/>
        <end position="402"/>
    </location>
</feature>
<dbReference type="AlphaFoldDB" id="A0A9P8L2M2"/>
<feature type="transmembrane region" description="Helical" evidence="2">
    <location>
        <begin position="486"/>
        <end position="508"/>
    </location>
</feature>
<feature type="transmembrane region" description="Helical" evidence="2">
    <location>
        <begin position="147"/>
        <end position="167"/>
    </location>
</feature>
<name>A0A9P8L2M2_9PEZI</name>